<evidence type="ECO:0000313" key="2">
    <source>
        <dbReference type="EMBL" id="KAL1546103.1"/>
    </source>
</evidence>
<organism evidence="2 3">
    <name type="scientific">Salvia divinorum</name>
    <name type="common">Maria pastora</name>
    <name type="synonym">Diviner's sage</name>
    <dbReference type="NCBI Taxonomy" id="28513"/>
    <lineage>
        <taxon>Eukaryota</taxon>
        <taxon>Viridiplantae</taxon>
        <taxon>Streptophyta</taxon>
        <taxon>Embryophyta</taxon>
        <taxon>Tracheophyta</taxon>
        <taxon>Spermatophyta</taxon>
        <taxon>Magnoliopsida</taxon>
        <taxon>eudicotyledons</taxon>
        <taxon>Gunneridae</taxon>
        <taxon>Pentapetalae</taxon>
        <taxon>asterids</taxon>
        <taxon>lamiids</taxon>
        <taxon>Lamiales</taxon>
        <taxon>Lamiaceae</taxon>
        <taxon>Nepetoideae</taxon>
        <taxon>Mentheae</taxon>
        <taxon>Salviinae</taxon>
        <taxon>Salvia</taxon>
        <taxon>Salvia subgen. Calosphace</taxon>
    </lineage>
</organism>
<keyword evidence="3" id="KW-1185">Reference proteome</keyword>
<comment type="caution">
    <text evidence="2">The sequence shown here is derived from an EMBL/GenBank/DDBJ whole genome shotgun (WGS) entry which is preliminary data.</text>
</comment>
<sequence length="285" mass="32057">MSRHAQLPPRCPLQKKTVAPQVNASMSPFSSNDIEFHSRKNGQSKTTSKSFIFEEQPPWLNDLLSDLDLDLESDSSFPNLDQLNEKESTGSGEPNDKLGSSCIYGPNSPRRGNMLDIPKNYIASAFSEYVGQHSLQNLDGYCSVSGVQPDSYRDARASADEISANKKWSHPGQKTRARKVQYISELERTTNVLQNLGSDLAVRVASLFQQHAALSLENNSLKQQLFRMNQKKFSADNEYITLRIEVERLRTGLAVSTATNKFHSRPRSDDSAIWDMLDMQRLNLN</sequence>
<dbReference type="InterPro" id="IPR044797">
    <property type="entry name" value="At4g06598-like"/>
</dbReference>
<dbReference type="EMBL" id="JBEAFC010000008">
    <property type="protein sequence ID" value="KAL1546103.1"/>
    <property type="molecule type" value="Genomic_DNA"/>
</dbReference>
<dbReference type="CDD" id="cd14703">
    <property type="entry name" value="bZIP_plant_RF2"/>
    <property type="match status" value="1"/>
</dbReference>
<dbReference type="AlphaFoldDB" id="A0ABD1GPP4"/>
<proteinExistence type="predicted"/>
<reference evidence="2 3" key="1">
    <citation type="submission" date="2024-06" db="EMBL/GenBank/DDBJ databases">
        <title>A chromosome level genome sequence of Diviner's sage (Salvia divinorum).</title>
        <authorList>
            <person name="Ford S.A."/>
            <person name="Ro D.-K."/>
            <person name="Ness R.W."/>
            <person name="Phillips M.A."/>
        </authorList>
    </citation>
    <scope>NUCLEOTIDE SEQUENCE [LARGE SCALE GENOMIC DNA]</scope>
    <source>
        <strain evidence="2">SAF-2024a</strain>
        <tissue evidence="2">Leaf</tissue>
    </source>
</reference>
<feature type="region of interest" description="Disordered" evidence="1">
    <location>
        <begin position="75"/>
        <end position="105"/>
    </location>
</feature>
<accession>A0ABD1GPP4</accession>
<dbReference type="GO" id="GO:0005634">
    <property type="term" value="C:nucleus"/>
    <property type="evidence" value="ECO:0007669"/>
    <property type="project" value="UniProtKB-ARBA"/>
</dbReference>
<evidence type="ECO:0000313" key="3">
    <source>
        <dbReference type="Proteomes" id="UP001567538"/>
    </source>
</evidence>
<dbReference type="InterPro" id="IPR044759">
    <property type="entry name" value="bZIP_RF2"/>
</dbReference>
<dbReference type="PANTHER" id="PTHR46835:SF4">
    <property type="entry name" value="B-ZIP PROTEIN"/>
    <property type="match status" value="1"/>
</dbReference>
<evidence type="ECO:0000256" key="1">
    <source>
        <dbReference type="SAM" id="MobiDB-lite"/>
    </source>
</evidence>
<dbReference type="PANTHER" id="PTHR46835">
    <property type="entry name" value="BASIC-LEUCINE ZIPPER (BZIP) TRANSCRIPTION FACTOR FAMILY PROTEIN-RELATED"/>
    <property type="match status" value="1"/>
</dbReference>
<feature type="region of interest" description="Disordered" evidence="1">
    <location>
        <begin position="29"/>
        <end position="48"/>
    </location>
</feature>
<dbReference type="Proteomes" id="UP001567538">
    <property type="component" value="Unassembled WGS sequence"/>
</dbReference>
<gene>
    <name evidence="2" type="ORF">AAHA92_22752</name>
</gene>
<protein>
    <submittedName>
        <fullName evidence="2">Basic leucine zipper 19-like</fullName>
    </submittedName>
</protein>
<name>A0ABD1GPP4_SALDI</name>